<keyword evidence="1" id="KW-0812">Transmembrane</keyword>
<dbReference type="Proteomes" id="UP000051790">
    <property type="component" value="Unassembled WGS sequence"/>
</dbReference>
<dbReference type="AlphaFoldDB" id="A0A0R1QB70"/>
<dbReference type="PATRIC" id="fig|1423769.4.peg.2275"/>
<feature type="transmembrane region" description="Helical" evidence="1">
    <location>
        <begin position="75"/>
        <end position="102"/>
    </location>
</feature>
<evidence type="ECO:0008006" key="4">
    <source>
        <dbReference type="Google" id="ProtNLM"/>
    </source>
</evidence>
<protein>
    <recommendedName>
        <fullName evidence="4">Prepilin type IV endopeptidase peptidase domain-containing protein</fullName>
    </recommendedName>
</protein>
<gene>
    <name evidence="2" type="ORF">FD01_GL002117</name>
</gene>
<name>A0A0R1QB70_9LACO</name>
<proteinExistence type="predicted"/>
<evidence type="ECO:0000256" key="1">
    <source>
        <dbReference type="SAM" id="Phobius"/>
    </source>
</evidence>
<dbReference type="EMBL" id="AZEU01000240">
    <property type="protein sequence ID" value="KRL41920.1"/>
    <property type="molecule type" value="Genomic_DNA"/>
</dbReference>
<keyword evidence="1" id="KW-0472">Membrane</keyword>
<accession>A0A0R1QB70</accession>
<sequence length="131" mass="14857">MMNMLQILLFWGGLAYFGFQDATTHSVPAQPFELWCLQIYLLSIPTHVLWWAPLIWWAGFSLLAHFNYLGSADAWLTGVLATQFAFIPLLWVLLIACFTGLIHATLLKQHQLPWIPHLAVGSLIVTLVQLI</sequence>
<keyword evidence="3" id="KW-1185">Reference proteome</keyword>
<organism evidence="2 3">
    <name type="scientific">Lacticaseibacillus manihotivorans DSM 13343 = JCM 12514</name>
    <dbReference type="NCBI Taxonomy" id="1423769"/>
    <lineage>
        <taxon>Bacteria</taxon>
        <taxon>Bacillati</taxon>
        <taxon>Bacillota</taxon>
        <taxon>Bacilli</taxon>
        <taxon>Lactobacillales</taxon>
        <taxon>Lactobacillaceae</taxon>
        <taxon>Lacticaseibacillus</taxon>
    </lineage>
</organism>
<evidence type="ECO:0000313" key="3">
    <source>
        <dbReference type="Proteomes" id="UP000051790"/>
    </source>
</evidence>
<evidence type="ECO:0000313" key="2">
    <source>
        <dbReference type="EMBL" id="KRL41920.1"/>
    </source>
</evidence>
<reference evidence="2 3" key="1">
    <citation type="journal article" date="2015" name="Genome Announc.">
        <title>Expanding the biotechnology potential of lactobacilli through comparative genomics of 213 strains and associated genera.</title>
        <authorList>
            <person name="Sun Z."/>
            <person name="Harris H.M."/>
            <person name="McCann A."/>
            <person name="Guo C."/>
            <person name="Argimon S."/>
            <person name="Zhang W."/>
            <person name="Yang X."/>
            <person name="Jeffery I.B."/>
            <person name="Cooney J.C."/>
            <person name="Kagawa T.F."/>
            <person name="Liu W."/>
            <person name="Song Y."/>
            <person name="Salvetti E."/>
            <person name="Wrobel A."/>
            <person name="Rasinkangas P."/>
            <person name="Parkhill J."/>
            <person name="Rea M.C."/>
            <person name="O'Sullivan O."/>
            <person name="Ritari J."/>
            <person name="Douillard F.P."/>
            <person name="Paul Ross R."/>
            <person name="Yang R."/>
            <person name="Briner A.E."/>
            <person name="Felis G.E."/>
            <person name="de Vos W.M."/>
            <person name="Barrangou R."/>
            <person name="Klaenhammer T.R."/>
            <person name="Caufield P.W."/>
            <person name="Cui Y."/>
            <person name="Zhang H."/>
            <person name="O'Toole P.W."/>
        </authorList>
    </citation>
    <scope>NUCLEOTIDE SEQUENCE [LARGE SCALE GENOMIC DNA]</scope>
    <source>
        <strain evidence="2 3">DSM 13343</strain>
    </source>
</reference>
<feature type="transmembrane region" description="Helical" evidence="1">
    <location>
        <begin position="50"/>
        <end position="68"/>
    </location>
</feature>
<keyword evidence="1" id="KW-1133">Transmembrane helix</keyword>
<comment type="caution">
    <text evidence="2">The sequence shown here is derived from an EMBL/GenBank/DDBJ whole genome shotgun (WGS) entry which is preliminary data.</text>
</comment>